<sequence length="147" mass="16550">MGGEGEDHPYRQRPLPDLQKGAGAIRFRAGNCRPDRGAPIRRQRLAALTATPRRPRARHCYATPPPPPRHHHATAGRFATLPPAARQVGRRAFHYTSLDPLENKYILYASTVEHVACMDYRLNTDNQCELCLCLSPLKKRTASVPKY</sequence>
<dbReference type="Proteomes" id="UP000823388">
    <property type="component" value="Chromosome 9K"/>
</dbReference>
<dbReference type="EMBL" id="CM029053">
    <property type="protein sequence ID" value="KAG2554422.1"/>
    <property type="molecule type" value="Genomic_DNA"/>
</dbReference>
<evidence type="ECO:0000256" key="1">
    <source>
        <dbReference type="SAM" id="MobiDB-lite"/>
    </source>
</evidence>
<dbReference type="AlphaFoldDB" id="A0A8T0P2I6"/>
<evidence type="ECO:0000313" key="3">
    <source>
        <dbReference type="Proteomes" id="UP000823388"/>
    </source>
</evidence>
<name>A0A8T0P2I6_PANVG</name>
<reference evidence="2" key="1">
    <citation type="submission" date="2020-05" db="EMBL/GenBank/DDBJ databases">
        <title>WGS assembly of Panicum virgatum.</title>
        <authorList>
            <person name="Lovell J.T."/>
            <person name="Jenkins J."/>
            <person name="Shu S."/>
            <person name="Juenger T.E."/>
            <person name="Schmutz J."/>
        </authorList>
    </citation>
    <scope>NUCLEOTIDE SEQUENCE</scope>
    <source>
        <strain evidence="2">AP13</strain>
    </source>
</reference>
<accession>A0A8T0P2I6</accession>
<keyword evidence="3" id="KW-1185">Reference proteome</keyword>
<proteinExistence type="predicted"/>
<protein>
    <submittedName>
        <fullName evidence="2">Uncharacterized protein</fullName>
    </submittedName>
</protein>
<organism evidence="2 3">
    <name type="scientific">Panicum virgatum</name>
    <name type="common">Blackwell switchgrass</name>
    <dbReference type="NCBI Taxonomy" id="38727"/>
    <lineage>
        <taxon>Eukaryota</taxon>
        <taxon>Viridiplantae</taxon>
        <taxon>Streptophyta</taxon>
        <taxon>Embryophyta</taxon>
        <taxon>Tracheophyta</taxon>
        <taxon>Spermatophyta</taxon>
        <taxon>Magnoliopsida</taxon>
        <taxon>Liliopsida</taxon>
        <taxon>Poales</taxon>
        <taxon>Poaceae</taxon>
        <taxon>PACMAD clade</taxon>
        <taxon>Panicoideae</taxon>
        <taxon>Panicodae</taxon>
        <taxon>Paniceae</taxon>
        <taxon>Panicinae</taxon>
        <taxon>Panicum</taxon>
        <taxon>Panicum sect. Hiantes</taxon>
    </lineage>
</organism>
<gene>
    <name evidence="2" type="ORF">PVAP13_9KG611101</name>
</gene>
<evidence type="ECO:0000313" key="2">
    <source>
        <dbReference type="EMBL" id="KAG2554422.1"/>
    </source>
</evidence>
<feature type="region of interest" description="Disordered" evidence="1">
    <location>
        <begin position="51"/>
        <end position="74"/>
    </location>
</feature>
<comment type="caution">
    <text evidence="2">The sequence shown here is derived from an EMBL/GenBank/DDBJ whole genome shotgun (WGS) entry which is preliminary data.</text>
</comment>